<evidence type="ECO:0000313" key="3">
    <source>
        <dbReference type="Proteomes" id="UP000486351"/>
    </source>
</evidence>
<evidence type="ECO:0008006" key="4">
    <source>
        <dbReference type="Google" id="ProtNLM"/>
    </source>
</evidence>
<feature type="signal peptide" evidence="1">
    <location>
        <begin position="1"/>
        <end position="21"/>
    </location>
</feature>
<evidence type="ECO:0000256" key="1">
    <source>
        <dbReference type="SAM" id="SignalP"/>
    </source>
</evidence>
<organism evidence="2 3">
    <name type="scientific">Phytophthora fragariae</name>
    <dbReference type="NCBI Taxonomy" id="53985"/>
    <lineage>
        <taxon>Eukaryota</taxon>
        <taxon>Sar</taxon>
        <taxon>Stramenopiles</taxon>
        <taxon>Oomycota</taxon>
        <taxon>Peronosporomycetes</taxon>
        <taxon>Peronosporales</taxon>
        <taxon>Peronosporaceae</taxon>
        <taxon>Phytophthora</taxon>
    </lineage>
</organism>
<evidence type="ECO:0000313" key="2">
    <source>
        <dbReference type="EMBL" id="KAE9337909.1"/>
    </source>
</evidence>
<proteinExistence type="predicted"/>
<dbReference type="EMBL" id="QXFY01000686">
    <property type="protein sequence ID" value="KAE9337909.1"/>
    <property type="molecule type" value="Genomic_DNA"/>
</dbReference>
<accession>A0A6G0RNE2</accession>
<keyword evidence="1" id="KW-0732">Signal</keyword>
<comment type="caution">
    <text evidence="2">The sequence shown here is derived from an EMBL/GenBank/DDBJ whole genome shotgun (WGS) entry which is preliminary data.</text>
</comment>
<reference evidence="2 3" key="1">
    <citation type="submission" date="2018-09" db="EMBL/GenBank/DDBJ databases">
        <title>Genomic investigation of the strawberry pathogen Phytophthora fragariae indicates pathogenicity is determined by transcriptional variation in three key races.</title>
        <authorList>
            <person name="Adams T.M."/>
            <person name="Armitage A.D."/>
            <person name="Sobczyk M.K."/>
            <person name="Bates H.J."/>
            <person name="Dunwell J.M."/>
            <person name="Nellist C.F."/>
            <person name="Harrison R.J."/>
        </authorList>
    </citation>
    <scope>NUCLEOTIDE SEQUENCE [LARGE SCALE GENOMIC DNA]</scope>
    <source>
        <strain evidence="2 3">NOV-77</strain>
    </source>
</reference>
<sequence>MFSRSTRTRVAFFIVFGFLKGFERSLFATSLQSSTSGTNEGSSALVRRKRNRKLRSCLCWRVACTARCMCCADRAIAHCPTPLSLPPLEFFGLAPPPHPFWTVRVEPNALHSDRCRWAHPMRCLQRALQEHDPALENGSSRAICSRTSASRASDDGKIGPVVGWVDEFCAVVLEVDRDADVVCLPKNLHQFVSSHTFFRKKPFYSSRPSVYAVVS</sequence>
<dbReference type="AlphaFoldDB" id="A0A6G0RNE2"/>
<name>A0A6G0RNE2_9STRA</name>
<gene>
    <name evidence="2" type="ORF">PF008_g12313</name>
</gene>
<protein>
    <recommendedName>
        <fullName evidence="4">Secreted protein</fullName>
    </recommendedName>
</protein>
<feature type="chain" id="PRO_5026016220" description="Secreted protein" evidence="1">
    <location>
        <begin position="22"/>
        <end position="215"/>
    </location>
</feature>
<dbReference type="Proteomes" id="UP000486351">
    <property type="component" value="Unassembled WGS sequence"/>
</dbReference>